<proteinExistence type="predicted"/>
<evidence type="ECO:0000313" key="1">
    <source>
        <dbReference type="EMBL" id="OEL16076.1"/>
    </source>
</evidence>
<comment type="caution">
    <text evidence="1">The sequence shown here is derived from an EMBL/GenBank/DDBJ whole genome shotgun (WGS) entry which is preliminary data.</text>
</comment>
<protein>
    <submittedName>
        <fullName evidence="1">Uncharacterized protein</fullName>
    </submittedName>
</protein>
<accession>A0A1E5UT64</accession>
<keyword evidence="2" id="KW-1185">Reference proteome</keyword>
<gene>
    <name evidence="1" type="ORF">BAE44_0022907</name>
</gene>
<name>A0A1E5UT64_9POAL</name>
<dbReference type="AlphaFoldDB" id="A0A1E5UT64"/>
<dbReference type="EMBL" id="LWDX02064124">
    <property type="protein sequence ID" value="OEL16076.1"/>
    <property type="molecule type" value="Genomic_DNA"/>
</dbReference>
<dbReference type="Proteomes" id="UP000095767">
    <property type="component" value="Unassembled WGS sequence"/>
</dbReference>
<organism evidence="1 2">
    <name type="scientific">Dichanthelium oligosanthes</name>
    <dbReference type="NCBI Taxonomy" id="888268"/>
    <lineage>
        <taxon>Eukaryota</taxon>
        <taxon>Viridiplantae</taxon>
        <taxon>Streptophyta</taxon>
        <taxon>Embryophyta</taxon>
        <taxon>Tracheophyta</taxon>
        <taxon>Spermatophyta</taxon>
        <taxon>Magnoliopsida</taxon>
        <taxon>Liliopsida</taxon>
        <taxon>Poales</taxon>
        <taxon>Poaceae</taxon>
        <taxon>PACMAD clade</taxon>
        <taxon>Panicoideae</taxon>
        <taxon>Panicodae</taxon>
        <taxon>Paniceae</taxon>
        <taxon>Dichantheliinae</taxon>
        <taxon>Dichanthelium</taxon>
    </lineage>
</organism>
<sequence length="40" mass="4472">MYLEFSLYLGFGIKQCTNVAVNGITSQYSSTLVGLVLFFF</sequence>
<evidence type="ECO:0000313" key="2">
    <source>
        <dbReference type="Proteomes" id="UP000095767"/>
    </source>
</evidence>
<reference evidence="1 2" key="1">
    <citation type="submission" date="2016-09" db="EMBL/GenBank/DDBJ databases">
        <title>The draft genome of Dichanthelium oligosanthes: A C3 panicoid grass species.</title>
        <authorList>
            <person name="Studer A.J."/>
            <person name="Schnable J.C."/>
            <person name="Brutnell T.P."/>
        </authorList>
    </citation>
    <scope>NUCLEOTIDE SEQUENCE [LARGE SCALE GENOMIC DNA]</scope>
    <source>
        <strain evidence="2">cv. Kellogg 1175</strain>
        <tissue evidence="1">Leaf</tissue>
    </source>
</reference>